<dbReference type="OrthoDB" id="2148342at2759"/>
<dbReference type="PANTHER" id="PTHR35075:SF1">
    <property type="entry name" value="A-KINASE ANCHOR PROTEIN 14"/>
    <property type="match status" value="1"/>
</dbReference>
<evidence type="ECO:0000313" key="1">
    <source>
        <dbReference type="EMBL" id="GBP35790.1"/>
    </source>
</evidence>
<sequence>MPQCPKKEAEDEVVPKVTMNEIRNPVISTSEKLICDLIEDHWKLADVFMYMMKLRPTETDEISDIYYFDAIFSQPTPKYPIPQASVKVTFKVRVQHLELKQLWKMVSITFRVEGFYSENDVRAIRLTADWLRLALKLKYRVFKRIAEFHF</sequence>
<name>A0A4C1VBA1_EUMVA</name>
<gene>
    <name evidence="1" type="ORF">EVAR_20645_1</name>
</gene>
<dbReference type="GO" id="GO:0005952">
    <property type="term" value="C:cAMP-dependent protein kinase complex"/>
    <property type="evidence" value="ECO:0007669"/>
    <property type="project" value="TreeGrafter"/>
</dbReference>
<dbReference type="PANTHER" id="PTHR35075">
    <property type="entry name" value="A-KINASE ANCHOR PROTEIN 14"/>
    <property type="match status" value="1"/>
</dbReference>
<dbReference type="Pfam" id="PF14469">
    <property type="entry name" value="AKAP28"/>
    <property type="match status" value="1"/>
</dbReference>
<proteinExistence type="predicted"/>
<comment type="caution">
    <text evidence="1">The sequence shown here is derived from an EMBL/GenBank/DDBJ whole genome shotgun (WGS) entry which is preliminary data.</text>
</comment>
<reference evidence="1 2" key="1">
    <citation type="journal article" date="2019" name="Commun. Biol.">
        <title>The bagworm genome reveals a unique fibroin gene that provides high tensile strength.</title>
        <authorList>
            <person name="Kono N."/>
            <person name="Nakamura H."/>
            <person name="Ohtoshi R."/>
            <person name="Tomita M."/>
            <person name="Numata K."/>
            <person name="Arakawa K."/>
        </authorList>
    </citation>
    <scope>NUCLEOTIDE SEQUENCE [LARGE SCALE GENOMIC DNA]</scope>
</reference>
<organism evidence="1 2">
    <name type="scientific">Eumeta variegata</name>
    <name type="common">Bagworm moth</name>
    <name type="synonym">Eumeta japonica</name>
    <dbReference type="NCBI Taxonomy" id="151549"/>
    <lineage>
        <taxon>Eukaryota</taxon>
        <taxon>Metazoa</taxon>
        <taxon>Ecdysozoa</taxon>
        <taxon>Arthropoda</taxon>
        <taxon>Hexapoda</taxon>
        <taxon>Insecta</taxon>
        <taxon>Pterygota</taxon>
        <taxon>Neoptera</taxon>
        <taxon>Endopterygota</taxon>
        <taxon>Lepidoptera</taxon>
        <taxon>Glossata</taxon>
        <taxon>Ditrysia</taxon>
        <taxon>Tineoidea</taxon>
        <taxon>Psychidae</taxon>
        <taxon>Oiketicinae</taxon>
        <taxon>Eumeta</taxon>
    </lineage>
</organism>
<evidence type="ECO:0000313" key="2">
    <source>
        <dbReference type="Proteomes" id="UP000299102"/>
    </source>
</evidence>
<dbReference type="AlphaFoldDB" id="A0A4C1VBA1"/>
<protein>
    <submittedName>
        <fullName evidence="1">Uncharacterized protein</fullName>
    </submittedName>
</protein>
<dbReference type="EMBL" id="BGZK01000309">
    <property type="protein sequence ID" value="GBP35790.1"/>
    <property type="molecule type" value="Genomic_DNA"/>
</dbReference>
<dbReference type="STRING" id="151549.A0A4C1VBA1"/>
<accession>A0A4C1VBA1</accession>
<dbReference type="GO" id="GO:0034237">
    <property type="term" value="F:protein kinase A regulatory subunit binding"/>
    <property type="evidence" value="ECO:0007669"/>
    <property type="project" value="TreeGrafter"/>
</dbReference>
<dbReference type="Proteomes" id="UP000299102">
    <property type="component" value="Unassembled WGS sequence"/>
</dbReference>
<dbReference type="InterPro" id="IPR025663">
    <property type="entry name" value="AKAP_28"/>
</dbReference>
<dbReference type="InterPro" id="IPR053084">
    <property type="entry name" value="AKAP"/>
</dbReference>
<keyword evidence="2" id="KW-1185">Reference proteome</keyword>